<dbReference type="GO" id="GO:0002098">
    <property type="term" value="P:tRNA wobble uridine modification"/>
    <property type="evidence" value="ECO:0007669"/>
    <property type="project" value="TreeGrafter"/>
</dbReference>
<dbReference type="PANTHER" id="PTHR13069">
    <property type="entry name" value="ALKYLATED DNA REPAIR PROTEIN ALKB HOMOLOG 8"/>
    <property type="match status" value="1"/>
</dbReference>
<dbReference type="PANTHER" id="PTHR13069:SF21">
    <property type="entry name" value="ALKYLATED DNA REPAIR PROTEIN ALKB HOMOLOG 8"/>
    <property type="match status" value="1"/>
</dbReference>
<evidence type="ECO:0000313" key="4">
    <source>
        <dbReference type="EMBL" id="KAK6341103.1"/>
    </source>
</evidence>
<dbReference type="SUPFAM" id="SSF53335">
    <property type="entry name" value="S-adenosyl-L-methionine-dependent methyltransferases"/>
    <property type="match status" value="1"/>
</dbReference>
<sequence length="245" mass="27446">MDADPRAERSLAPEPYEEHYVHHVYDKIASHFSATRYKPWPIVHKFLSDLSPGAVGVDIGCGNGKYLNVNTDIFIVGSDRCKHLVEIAKGHSVTQDTITSDILCPPQRSHRFDFALSIAVIHHLSSAARRIEAISSILGLLKPAGEAKALLYVWALEQKTSRRGWDEGSAQDVLVPWVLSKQFAESKKGEPHGAADAVEPIFRYYHLYKNGELEENVRSAGGRVLDSGYEKDNWWAVVEREPRSE</sequence>
<keyword evidence="5" id="KW-1185">Reference proteome</keyword>
<dbReference type="GO" id="GO:0000049">
    <property type="term" value="F:tRNA binding"/>
    <property type="evidence" value="ECO:0007669"/>
    <property type="project" value="TreeGrafter"/>
</dbReference>
<dbReference type="InterPro" id="IPR013216">
    <property type="entry name" value="Methyltransf_11"/>
</dbReference>
<dbReference type="Proteomes" id="UP001375240">
    <property type="component" value="Unassembled WGS sequence"/>
</dbReference>
<dbReference type="GO" id="GO:0030488">
    <property type="term" value="P:tRNA methylation"/>
    <property type="evidence" value="ECO:0007669"/>
    <property type="project" value="TreeGrafter"/>
</dbReference>
<organism evidence="4 5">
    <name type="scientific">Orbilia brochopaga</name>
    <dbReference type="NCBI Taxonomy" id="3140254"/>
    <lineage>
        <taxon>Eukaryota</taxon>
        <taxon>Fungi</taxon>
        <taxon>Dikarya</taxon>
        <taxon>Ascomycota</taxon>
        <taxon>Pezizomycotina</taxon>
        <taxon>Orbiliomycetes</taxon>
        <taxon>Orbiliales</taxon>
        <taxon>Orbiliaceae</taxon>
        <taxon>Orbilia</taxon>
    </lineage>
</organism>
<dbReference type="Pfam" id="PF08241">
    <property type="entry name" value="Methyltransf_11"/>
    <property type="match status" value="1"/>
</dbReference>
<dbReference type="GO" id="GO:0008757">
    <property type="term" value="F:S-adenosylmethionine-dependent methyltransferase activity"/>
    <property type="evidence" value="ECO:0007669"/>
    <property type="project" value="InterPro"/>
</dbReference>
<dbReference type="EMBL" id="JAVHNQ010000008">
    <property type="protein sequence ID" value="KAK6341103.1"/>
    <property type="molecule type" value="Genomic_DNA"/>
</dbReference>
<protein>
    <submittedName>
        <fullName evidence="4">tRNA methyltransferase, has a role in tRNA modification</fullName>
    </submittedName>
</protein>
<dbReference type="Gene3D" id="3.40.50.150">
    <property type="entry name" value="Vaccinia Virus protein VP39"/>
    <property type="match status" value="1"/>
</dbReference>
<evidence type="ECO:0000313" key="5">
    <source>
        <dbReference type="Proteomes" id="UP001375240"/>
    </source>
</evidence>
<feature type="domain" description="Methyltransferase type 11" evidence="3">
    <location>
        <begin position="57"/>
        <end position="145"/>
    </location>
</feature>
<name>A0AAV9UKJ4_9PEZI</name>
<evidence type="ECO:0000256" key="1">
    <source>
        <dbReference type="ARBA" id="ARBA00022603"/>
    </source>
</evidence>
<proteinExistence type="predicted"/>
<dbReference type="InterPro" id="IPR051422">
    <property type="entry name" value="AlkB_tRNA_MeTrf/Diox"/>
</dbReference>
<comment type="caution">
    <text evidence="4">The sequence shown here is derived from an EMBL/GenBank/DDBJ whole genome shotgun (WGS) entry which is preliminary data.</text>
</comment>
<reference evidence="4 5" key="1">
    <citation type="submission" date="2019-10" db="EMBL/GenBank/DDBJ databases">
        <authorList>
            <person name="Palmer J.M."/>
        </authorList>
    </citation>
    <scope>NUCLEOTIDE SEQUENCE [LARGE SCALE GENOMIC DNA]</scope>
    <source>
        <strain evidence="4 5">TWF696</strain>
    </source>
</reference>
<dbReference type="InterPro" id="IPR029063">
    <property type="entry name" value="SAM-dependent_MTases_sf"/>
</dbReference>
<dbReference type="GO" id="GO:0005737">
    <property type="term" value="C:cytoplasm"/>
    <property type="evidence" value="ECO:0007669"/>
    <property type="project" value="TreeGrafter"/>
</dbReference>
<dbReference type="GO" id="GO:0005634">
    <property type="term" value="C:nucleus"/>
    <property type="evidence" value="ECO:0007669"/>
    <property type="project" value="TreeGrafter"/>
</dbReference>
<keyword evidence="1 4" id="KW-0489">Methyltransferase</keyword>
<evidence type="ECO:0000259" key="3">
    <source>
        <dbReference type="Pfam" id="PF08241"/>
    </source>
</evidence>
<accession>A0AAV9UKJ4</accession>
<gene>
    <name evidence="4" type="primary">TRM9</name>
    <name evidence="4" type="ORF">TWF696_009404</name>
</gene>
<evidence type="ECO:0000256" key="2">
    <source>
        <dbReference type="ARBA" id="ARBA00022679"/>
    </source>
</evidence>
<dbReference type="GO" id="GO:0106335">
    <property type="term" value="F:tRNA (5-carboxymethyluridine(34)-5-O)-methyltransferase activity"/>
    <property type="evidence" value="ECO:0007669"/>
    <property type="project" value="TreeGrafter"/>
</dbReference>
<dbReference type="AlphaFoldDB" id="A0AAV9UKJ4"/>
<keyword evidence="2" id="KW-0808">Transferase</keyword>